<evidence type="ECO:0000313" key="2">
    <source>
        <dbReference type="EMBL" id="PHT66550.1"/>
    </source>
</evidence>
<protein>
    <recommendedName>
        <fullName evidence="1">tRNA nucleotidyltransferase/poly(A) polymerase RNA and SrmB- binding domain-containing protein</fullName>
    </recommendedName>
</protein>
<reference evidence="2 3" key="1">
    <citation type="journal article" date="2014" name="Nat. Genet.">
        <title>Genome sequence of the hot pepper provides insights into the evolution of pungency in Capsicum species.</title>
        <authorList>
            <person name="Kim S."/>
            <person name="Park M."/>
            <person name="Yeom S.I."/>
            <person name="Kim Y.M."/>
            <person name="Lee J.M."/>
            <person name="Lee H.A."/>
            <person name="Seo E."/>
            <person name="Choi J."/>
            <person name="Cheong K."/>
            <person name="Kim K.T."/>
            <person name="Jung K."/>
            <person name="Lee G.W."/>
            <person name="Oh S.K."/>
            <person name="Bae C."/>
            <person name="Kim S.B."/>
            <person name="Lee H.Y."/>
            <person name="Kim S.Y."/>
            <person name="Kim M.S."/>
            <person name="Kang B.C."/>
            <person name="Jo Y.D."/>
            <person name="Yang H.B."/>
            <person name="Jeong H.J."/>
            <person name="Kang W.H."/>
            <person name="Kwon J.K."/>
            <person name="Shin C."/>
            <person name="Lim J.Y."/>
            <person name="Park J.H."/>
            <person name="Huh J.H."/>
            <person name="Kim J.S."/>
            <person name="Kim B.D."/>
            <person name="Cohen O."/>
            <person name="Paran I."/>
            <person name="Suh M.C."/>
            <person name="Lee S.B."/>
            <person name="Kim Y.K."/>
            <person name="Shin Y."/>
            <person name="Noh S.J."/>
            <person name="Park J."/>
            <person name="Seo Y.S."/>
            <person name="Kwon S.Y."/>
            <person name="Kim H.A."/>
            <person name="Park J.M."/>
            <person name="Kim H.J."/>
            <person name="Choi S.B."/>
            <person name="Bosland P.W."/>
            <person name="Reeves G."/>
            <person name="Jo S.H."/>
            <person name="Lee B.W."/>
            <person name="Cho H.T."/>
            <person name="Choi H.S."/>
            <person name="Lee M.S."/>
            <person name="Yu Y."/>
            <person name="Do Choi Y."/>
            <person name="Park B.S."/>
            <person name="van Deynze A."/>
            <person name="Ashrafi H."/>
            <person name="Hill T."/>
            <person name="Kim W.T."/>
            <person name="Pai H.S."/>
            <person name="Ahn H.K."/>
            <person name="Yeam I."/>
            <person name="Giovannoni J.J."/>
            <person name="Rose J.K."/>
            <person name="Sorensen I."/>
            <person name="Lee S.J."/>
            <person name="Kim R.W."/>
            <person name="Choi I.Y."/>
            <person name="Choi B.S."/>
            <person name="Lim J.S."/>
            <person name="Lee Y.H."/>
            <person name="Choi D."/>
        </authorList>
    </citation>
    <scope>NUCLEOTIDE SEQUENCE [LARGE SCALE GENOMIC DNA]</scope>
    <source>
        <strain evidence="3">cv. CM334</strain>
    </source>
</reference>
<reference evidence="2 3" key="2">
    <citation type="journal article" date="2017" name="Genome Biol.">
        <title>New reference genome sequences of hot pepper reveal the massive evolution of plant disease-resistance genes by retroduplication.</title>
        <authorList>
            <person name="Kim S."/>
            <person name="Park J."/>
            <person name="Yeom S.I."/>
            <person name="Kim Y.M."/>
            <person name="Seo E."/>
            <person name="Kim K.T."/>
            <person name="Kim M.S."/>
            <person name="Lee J.M."/>
            <person name="Cheong K."/>
            <person name="Shin H.S."/>
            <person name="Kim S.B."/>
            <person name="Han K."/>
            <person name="Lee J."/>
            <person name="Park M."/>
            <person name="Lee H.A."/>
            <person name="Lee H.Y."/>
            <person name="Lee Y."/>
            <person name="Oh S."/>
            <person name="Lee J.H."/>
            <person name="Choi E."/>
            <person name="Choi E."/>
            <person name="Lee S.E."/>
            <person name="Jeon J."/>
            <person name="Kim H."/>
            <person name="Choi G."/>
            <person name="Song H."/>
            <person name="Lee J."/>
            <person name="Lee S.C."/>
            <person name="Kwon J.K."/>
            <person name="Lee H.Y."/>
            <person name="Koo N."/>
            <person name="Hong Y."/>
            <person name="Kim R.W."/>
            <person name="Kang W.H."/>
            <person name="Huh J.H."/>
            <person name="Kang B.C."/>
            <person name="Yang T.J."/>
            <person name="Lee Y.H."/>
            <person name="Bennetzen J.L."/>
            <person name="Choi D."/>
        </authorList>
    </citation>
    <scope>NUCLEOTIDE SEQUENCE [LARGE SCALE GENOMIC DNA]</scope>
    <source>
        <strain evidence="3">cv. CM334</strain>
    </source>
</reference>
<dbReference type="Gene3D" id="1.10.3090.10">
    <property type="entry name" value="cca-adding enzyme, domain 2"/>
    <property type="match status" value="1"/>
</dbReference>
<sequence length="201" mass="22141">MVLKSCKVVGKVVVKVLRVVGIGCKTRILRGLRLAARLKLSLSEEIEIAVHKLPLSIMKLDKSRLMMEVNYMLSYGAAEPSLSLLQRYNILGMLLPFHAAHLAQQSNKQLSESSVMLMIFRLIRTTSRKQCPGSQVPMLWFDMPLDFLDLSSPDASNAQVVRGKILSNFSGPSHASVHEKDQCGGPNLIGGCHNSTGSRLK</sequence>
<dbReference type="InterPro" id="IPR052191">
    <property type="entry name" value="tRNA_ntf/polyA_polymerase_I"/>
</dbReference>
<dbReference type="PANTHER" id="PTHR43051">
    <property type="entry name" value="POLYNUCLEOTIDE ADENYLYLTRANSFERASE FAMILY PROTEIN"/>
    <property type="match status" value="1"/>
</dbReference>
<dbReference type="InterPro" id="IPR032828">
    <property type="entry name" value="PolyA_RNA-bd"/>
</dbReference>
<organism evidence="2 3">
    <name type="scientific">Capsicum annuum</name>
    <name type="common">Capsicum pepper</name>
    <dbReference type="NCBI Taxonomy" id="4072"/>
    <lineage>
        <taxon>Eukaryota</taxon>
        <taxon>Viridiplantae</taxon>
        <taxon>Streptophyta</taxon>
        <taxon>Embryophyta</taxon>
        <taxon>Tracheophyta</taxon>
        <taxon>Spermatophyta</taxon>
        <taxon>Magnoliopsida</taxon>
        <taxon>eudicotyledons</taxon>
        <taxon>Gunneridae</taxon>
        <taxon>Pentapetalae</taxon>
        <taxon>asterids</taxon>
        <taxon>lamiids</taxon>
        <taxon>Solanales</taxon>
        <taxon>Solanaceae</taxon>
        <taxon>Solanoideae</taxon>
        <taxon>Capsiceae</taxon>
        <taxon>Capsicum</taxon>
    </lineage>
</organism>
<dbReference type="AlphaFoldDB" id="A0A2G2Y9Y9"/>
<dbReference type="PANTHER" id="PTHR43051:SF10">
    <property type="entry name" value="POLY A POLYMERASE HEAD DOMAIN-CONTAINING PROTEIN"/>
    <property type="match status" value="1"/>
</dbReference>
<feature type="domain" description="tRNA nucleotidyltransferase/poly(A) polymerase RNA and SrmB- binding" evidence="1">
    <location>
        <begin position="41"/>
        <end position="100"/>
    </location>
</feature>
<proteinExistence type="predicted"/>
<dbReference type="SUPFAM" id="SSF81891">
    <property type="entry name" value="Poly A polymerase C-terminal region-like"/>
    <property type="match status" value="1"/>
</dbReference>
<evidence type="ECO:0000313" key="3">
    <source>
        <dbReference type="Proteomes" id="UP000222542"/>
    </source>
</evidence>
<name>A0A2G2Y9Y9_CAPAN</name>
<comment type="caution">
    <text evidence="2">The sequence shown here is derived from an EMBL/GenBank/DDBJ whole genome shotgun (WGS) entry which is preliminary data.</text>
</comment>
<dbReference type="STRING" id="4072.A0A2G2Y9Y9"/>
<dbReference type="Pfam" id="PF12627">
    <property type="entry name" value="PolyA_pol_RNAbd"/>
    <property type="match status" value="1"/>
</dbReference>
<gene>
    <name evidence="2" type="ORF">T459_30975</name>
</gene>
<evidence type="ECO:0000259" key="1">
    <source>
        <dbReference type="Pfam" id="PF12627"/>
    </source>
</evidence>
<accession>A0A2G2Y9Y9</accession>
<dbReference type="Gramene" id="PHT66550">
    <property type="protein sequence ID" value="PHT66550"/>
    <property type="gene ID" value="T459_30975"/>
</dbReference>
<dbReference type="EMBL" id="AYRZ02000012">
    <property type="protein sequence ID" value="PHT66550.1"/>
    <property type="molecule type" value="Genomic_DNA"/>
</dbReference>
<dbReference type="Proteomes" id="UP000222542">
    <property type="component" value="Unassembled WGS sequence"/>
</dbReference>
<keyword evidence="3" id="KW-1185">Reference proteome</keyword>